<dbReference type="InterPro" id="IPR011006">
    <property type="entry name" value="CheY-like_superfamily"/>
</dbReference>
<accession>A0A096H276</accession>
<evidence type="ECO:0000256" key="2">
    <source>
        <dbReference type="ARBA" id="ARBA00012438"/>
    </source>
</evidence>
<dbReference type="SUPFAM" id="SSF55874">
    <property type="entry name" value="ATPase domain of HSP90 chaperone/DNA topoisomerase II/histidine kinase"/>
    <property type="match status" value="1"/>
</dbReference>
<dbReference type="EC" id="2.7.13.3" evidence="2"/>
<dbReference type="PANTHER" id="PTHR43065">
    <property type="entry name" value="SENSOR HISTIDINE KINASE"/>
    <property type="match status" value="1"/>
</dbReference>
<name>A0A096H276_COMTE</name>
<dbReference type="PANTHER" id="PTHR43065:SF42">
    <property type="entry name" value="TWO-COMPONENT SENSOR PPRA"/>
    <property type="match status" value="1"/>
</dbReference>
<feature type="domain" description="Response regulatory" evidence="5">
    <location>
        <begin position="528"/>
        <end position="642"/>
    </location>
</feature>
<feature type="domain" description="Histidine kinase" evidence="4">
    <location>
        <begin position="295"/>
        <end position="510"/>
    </location>
</feature>
<dbReference type="SMART" id="SM00091">
    <property type="entry name" value="PAS"/>
    <property type="match status" value="2"/>
</dbReference>
<keyword evidence="7" id="KW-0418">Kinase</keyword>
<dbReference type="AlphaFoldDB" id="A0A096H276"/>
<feature type="domain" description="PAC" evidence="6">
    <location>
        <begin position="205"/>
        <end position="257"/>
    </location>
</feature>
<dbReference type="Gene3D" id="3.40.50.2300">
    <property type="match status" value="1"/>
</dbReference>
<dbReference type="SMART" id="SM00387">
    <property type="entry name" value="HATPase_c"/>
    <property type="match status" value="1"/>
</dbReference>
<dbReference type="InterPro" id="IPR035965">
    <property type="entry name" value="PAS-like_dom_sf"/>
</dbReference>
<dbReference type="SUPFAM" id="SSF52172">
    <property type="entry name" value="CheY-like"/>
    <property type="match status" value="1"/>
</dbReference>
<dbReference type="InterPro" id="IPR036890">
    <property type="entry name" value="HATPase_C_sf"/>
</dbReference>
<dbReference type="PROSITE" id="PS50109">
    <property type="entry name" value="HIS_KIN"/>
    <property type="match status" value="1"/>
</dbReference>
<dbReference type="EMBL" id="AWOR01000012">
    <property type="protein sequence ID" value="KGH31510.1"/>
    <property type="molecule type" value="Genomic_DNA"/>
</dbReference>
<evidence type="ECO:0000313" key="7">
    <source>
        <dbReference type="EMBL" id="KGH31510.1"/>
    </source>
</evidence>
<dbReference type="PROSITE" id="PS50110">
    <property type="entry name" value="RESPONSE_REGULATORY"/>
    <property type="match status" value="1"/>
</dbReference>
<gene>
    <name evidence="7" type="ORF">P353_04510</name>
</gene>
<dbReference type="InterPro" id="IPR005467">
    <property type="entry name" value="His_kinase_dom"/>
</dbReference>
<comment type="caution">
    <text evidence="7">The sequence shown here is derived from an EMBL/GenBank/DDBJ whole genome shotgun (WGS) entry which is preliminary data.</text>
</comment>
<protein>
    <recommendedName>
        <fullName evidence="2">histidine kinase</fullName>
        <ecNumber evidence="2">2.7.13.3</ecNumber>
    </recommendedName>
</protein>
<dbReference type="InterPro" id="IPR003594">
    <property type="entry name" value="HATPase_dom"/>
</dbReference>
<organism evidence="7 8">
    <name type="scientific">Comamonas testosteroni</name>
    <name type="common">Pseudomonas testosteroni</name>
    <dbReference type="NCBI Taxonomy" id="285"/>
    <lineage>
        <taxon>Bacteria</taxon>
        <taxon>Pseudomonadati</taxon>
        <taxon>Pseudomonadota</taxon>
        <taxon>Betaproteobacteria</taxon>
        <taxon>Burkholderiales</taxon>
        <taxon>Comamonadaceae</taxon>
        <taxon>Comamonas</taxon>
    </lineage>
</organism>
<evidence type="ECO:0000256" key="3">
    <source>
        <dbReference type="PROSITE-ProRule" id="PRU00169"/>
    </source>
</evidence>
<evidence type="ECO:0000256" key="1">
    <source>
        <dbReference type="ARBA" id="ARBA00000085"/>
    </source>
</evidence>
<dbReference type="Gene3D" id="3.30.450.20">
    <property type="entry name" value="PAS domain"/>
    <property type="match status" value="1"/>
</dbReference>
<dbReference type="PRINTS" id="PR00344">
    <property type="entry name" value="BCTRLSENSOR"/>
</dbReference>
<dbReference type="InterPro" id="IPR001789">
    <property type="entry name" value="Sig_transdc_resp-reg_receiver"/>
</dbReference>
<dbReference type="InterPro" id="IPR000014">
    <property type="entry name" value="PAS"/>
</dbReference>
<dbReference type="InterPro" id="IPR036097">
    <property type="entry name" value="HisK_dim/P_sf"/>
</dbReference>
<evidence type="ECO:0000259" key="6">
    <source>
        <dbReference type="PROSITE" id="PS50113"/>
    </source>
</evidence>
<dbReference type="InterPro" id="IPR013655">
    <property type="entry name" value="PAS_fold_3"/>
</dbReference>
<dbReference type="SUPFAM" id="SSF55785">
    <property type="entry name" value="PYP-like sensor domain (PAS domain)"/>
    <property type="match status" value="1"/>
</dbReference>
<dbReference type="Gene3D" id="3.30.565.10">
    <property type="entry name" value="Histidine kinase-like ATPase, C-terminal domain"/>
    <property type="match status" value="1"/>
</dbReference>
<comment type="caution">
    <text evidence="3">Lacks conserved residue(s) required for the propagation of feature annotation.</text>
</comment>
<sequence length="655" mass="72529">MPDIAPHQHMNESGQLFALQQAMTPAALAWGLVDVQTLELRFANPALQRLLQPSHQPPGIPEREILETARLAIRQCMETGLEATANLPDHPGLWHFSPIQGAGTTEAVQCYVLPTETSFREPDDELGLGHVNRFEAFLDHLPYQVWIATPHGEVTWLNRALHEYAYREVRPLSLREGIWIDIVHPDDLATVNTGLSRALITEKSTGYRLRIKRHDGQYHWFFSSLSPVKNAQGRILYWVGANLGIDSMRQSENQLRDQITTLSHQLRLKQQALDQAETYLAQAQKMGMVNQLSAGVAHDMKNLLFITGLHAGMLEKQLGEPEQLEHVDVILNTIQKAGSLASHLTGFSSRKSMQLAAADPRALVQDLEPLLSKAVGHNAELQLHMASSIWPISVDKLYFENSLINLCINARDATEEQGQITLTAENVLLKRASHAGDYVMISVADNGMGMSEEIKARIFDMFFTTKPEGKGAGLGLPMVKNFMDHVQGLIEVESTPGLGTIVSLYFPRAQPVVPLSPQASAPAGRRETILLIEPDLATRNAMAQVLYGLGYQVVTAYLPEVALRYINSGMKVDLIIAADEFSGALSIAKMQEKLAREHVLIPLILMTSSEEAEVPHAQECRYVVLGKPMEIGELARTVQRMLHPDCKTPADLPAV</sequence>
<evidence type="ECO:0000259" key="4">
    <source>
        <dbReference type="PROSITE" id="PS50109"/>
    </source>
</evidence>
<dbReference type="Gene3D" id="1.10.287.130">
    <property type="match status" value="1"/>
</dbReference>
<dbReference type="SUPFAM" id="SSF47384">
    <property type="entry name" value="Homodimeric domain of signal transducing histidine kinase"/>
    <property type="match status" value="1"/>
</dbReference>
<dbReference type="Pfam" id="PF02518">
    <property type="entry name" value="HATPase_c"/>
    <property type="match status" value="1"/>
</dbReference>
<dbReference type="GO" id="GO:0000155">
    <property type="term" value="F:phosphorelay sensor kinase activity"/>
    <property type="evidence" value="ECO:0007669"/>
    <property type="project" value="InterPro"/>
</dbReference>
<dbReference type="CDD" id="cd00130">
    <property type="entry name" value="PAS"/>
    <property type="match status" value="1"/>
</dbReference>
<dbReference type="Pfam" id="PF08447">
    <property type="entry name" value="PAS_3"/>
    <property type="match status" value="1"/>
</dbReference>
<dbReference type="NCBIfam" id="TIGR00229">
    <property type="entry name" value="sensory_box"/>
    <property type="match status" value="1"/>
</dbReference>
<reference evidence="7 8" key="1">
    <citation type="submission" date="2013-09" db="EMBL/GenBank/DDBJ databases">
        <title>High correlation between genotypes and phenotypes of environmental bacteria Comamonas testosteroni strains.</title>
        <authorList>
            <person name="Liu L."/>
            <person name="Zhu W."/>
            <person name="Xia X."/>
            <person name="Xu B."/>
            <person name="Luo M."/>
            <person name="Wang G."/>
        </authorList>
    </citation>
    <scope>NUCLEOTIDE SEQUENCE [LARGE SCALE GENOMIC DNA]</scope>
    <source>
        <strain evidence="7 8">JL40</strain>
    </source>
</reference>
<proteinExistence type="predicted"/>
<keyword evidence="7" id="KW-0808">Transferase</keyword>
<dbReference type="Proteomes" id="UP000029553">
    <property type="component" value="Unassembled WGS sequence"/>
</dbReference>
<comment type="catalytic activity">
    <reaction evidence="1">
        <text>ATP + protein L-histidine = ADP + protein N-phospho-L-histidine.</text>
        <dbReference type="EC" id="2.7.13.3"/>
    </reaction>
</comment>
<dbReference type="InterPro" id="IPR004358">
    <property type="entry name" value="Sig_transdc_His_kin-like_C"/>
</dbReference>
<dbReference type="CDD" id="cd00156">
    <property type="entry name" value="REC"/>
    <property type="match status" value="1"/>
</dbReference>
<evidence type="ECO:0000313" key="8">
    <source>
        <dbReference type="Proteomes" id="UP000029553"/>
    </source>
</evidence>
<evidence type="ECO:0000259" key="5">
    <source>
        <dbReference type="PROSITE" id="PS50110"/>
    </source>
</evidence>
<dbReference type="PROSITE" id="PS50113">
    <property type="entry name" value="PAC"/>
    <property type="match status" value="1"/>
</dbReference>
<dbReference type="InterPro" id="IPR000700">
    <property type="entry name" value="PAS-assoc_C"/>
</dbReference>